<dbReference type="Gene3D" id="3.30.1390.10">
    <property type="match status" value="1"/>
</dbReference>
<dbReference type="PANTHER" id="PTHR33473:SF19">
    <property type="entry name" value="ATP-DEPENDENT CLP PROTEASE ADAPTER PROTEIN CLPS"/>
    <property type="match status" value="1"/>
</dbReference>
<evidence type="ECO:0000256" key="2">
    <source>
        <dbReference type="SAM" id="MobiDB-lite"/>
    </source>
</evidence>
<reference evidence="4 5" key="1">
    <citation type="submission" date="2016-10" db="EMBL/GenBank/DDBJ databases">
        <authorList>
            <person name="de Groot N.N."/>
        </authorList>
    </citation>
    <scope>NUCLEOTIDE SEQUENCE [LARGE SCALE GENOMIC DNA]</scope>
    <source>
        <strain evidence="4 5">DSM 9990</strain>
    </source>
</reference>
<accession>A0A1I4VQ80</accession>
<dbReference type="PANTHER" id="PTHR33473">
    <property type="entry name" value="ATP-DEPENDENT CLP PROTEASE ADAPTER PROTEIN CLPS1, CHLOROPLASTIC"/>
    <property type="match status" value="1"/>
</dbReference>
<feature type="compositionally biased region" description="Basic and acidic residues" evidence="2">
    <location>
        <begin position="8"/>
        <end position="18"/>
    </location>
</feature>
<dbReference type="NCBIfam" id="NF000672">
    <property type="entry name" value="PRK00033.1-5"/>
    <property type="match status" value="1"/>
</dbReference>
<comment type="function">
    <text evidence="1">Involved in the modulation of the specificity of the ClpAP-mediated ATP-dependent protein degradation.</text>
</comment>
<dbReference type="GO" id="GO:0006508">
    <property type="term" value="P:proteolysis"/>
    <property type="evidence" value="ECO:0007669"/>
    <property type="project" value="UniProtKB-UniRule"/>
</dbReference>
<dbReference type="Proteomes" id="UP000199611">
    <property type="component" value="Unassembled WGS sequence"/>
</dbReference>
<dbReference type="InterPro" id="IPR014719">
    <property type="entry name" value="Ribosomal_bL12_C/ClpS-like"/>
</dbReference>
<keyword evidence="4" id="KW-0645">Protease</keyword>
<dbReference type="Pfam" id="PF02617">
    <property type="entry name" value="ClpS"/>
    <property type="match status" value="1"/>
</dbReference>
<evidence type="ECO:0000313" key="5">
    <source>
        <dbReference type="Proteomes" id="UP000199611"/>
    </source>
</evidence>
<evidence type="ECO:0000256" key="1">
    <source>
        <dbReference type="HAMAP-Rule" id="MF_00302"/>
    </source>
</evidence>
<comment type="similarity">
    <text evidence="1">Belongs to the ClpS family.</text>
</comment>
<name>A0A1I4VQ80_9BACT</name>
<dbReference type="AlphaFoldDB" id="A0A1I4VQ80"/>
<dbReference type="GO" id="GO:0008233">
    <property type="term" value="F:peptidase activity"/>
    <property type="evidence" value="ECO:0007669"/>
    <property type="project" value="UniProtKB-KW"/>
</dbReference>
<dbReference type="GO" id="GO:0030163">
    <property type="term" value="P:protein catabolic process"/>
    <property type="evidence" value="ECO:0007669"/>
    <property type="project" value="InterPro"/>
</dbReference>
<dbReference type="EMBL" id="FOUU01000011">
    <property type="protein sequence ID" value="SFN03494.1"/>
    <property type="molecule type" value="Genomic_DNA"/>
</dbReference>
<dbReference type="RefSeq" id="WP_093396089.1">
    <property type="nucleotide sequence ID" value="NZ_FOUU01000011.1"/>
</dbReference>
<dbReference type="STRING" id="39841.SAMN05660836_02402"/>
<keyword evidence="4" id="KW-0378">Hydrolase</keyword>
<feature type="region of interest" description="Disordered" evidence="2">
    <location>
        <begin position="1"/>
        <end position="20"/>
    </location>
</feature>
<comment type="subunit">
    <text evidence="1">Binds to the N-terminal domain of the chaperone ClpA.</text>
</comment>
<evidence type="ECO:0000259" key="3">
    <source>
        <dbReference type="Pfam" id="PF02617"/>
    </source>
</evidence>
<dbReference type="SUPFAM" id="SSF54736">
    <property type="entry name" value="ClpS-like"/>
    <property type="match status" value="1"/>
</dbReference>
<protein>
    <recommendedName>
        <fullName evidence="1">ATP-dependent Clp protease adapter protein ClpS</fullName>
    </recommendedName>
</protein>
<dbReference type="InterPro" id="IPR022935">
    <property type="entry name" value="ClpS"/>
</dbReference>
<dbReference type="OrthoDB" id="9796121at2"/>
<dbReference type="FunFam" id="3.30.1390.10:FF:000002">
    <property type="entry name" value="ATP-dependent Clp protease adapter protein ClpS"/>
    <property type="match status" value="1"/>
</dbReference>
<gene>
    <name evidence="1" type="primary">clpS</name>
    <name evidence="4" type="ORF">SAMN05660836_02402</name>
</gene>
<dbReference type="InterPro" id="IPR003769">
    <property type="entry name" value="ClpS_core"/>
</dbReference>
<organism evidence="4 5">
    <name type="scientific">Thermodesulforhabdus norvegica</name>
    <dbReference type="NCBI Taxonomy" id="39841"/>
    <lineage>
        <taxon>Bacteria</taxon>
        <taxon>Pseudomonadati</taxon>
        <taxon>Thermodesulfobacteriota</taxon>
        <taxon>Syntrophobacteria</taxon>
        <taxon>Syntrophobacterales</taxon>
        <taxon>Thermodesulforhabdaceae</taxon>
        <taxon>Thermodesulforhabdus</taxon>
    </lineage>
</organism>
<dbReference type="HAMAP" id="MF_00302">
    <property type="entry name" value="ClpS"/>
    <property type="match status" value="1"/>
</dbReference>
<sequence length="104" mass="12063">MSEWQQDPQHDFESHVEEDLQEPPMYKVLLHNDDYTTMDFVVEILQRVFNKSHSEAVRIMLNVHHNGIGVCGIYPAEVAETKVAMVHHLARQNGYPLRCSMEEA</sequence>
<keyword evidence="5" id="KW-1185">Reference proteome</keyword>
<evidence type="ECO:0000313" key="4">
    <source>
        <dbReference type="EMBL" id="SFN03494.1"/>
    </source>
</evidence>
<feature type="domain" description="Adaptor protein ClpS core" evidence="3">
    <location>
        <begin position="21"/>
        <end position="100"/>
    </location>
</feature>
<proteinExistence type="inferred from homology"/>